<accession>A0A969PQG6</accession>
<gene>
    <name evidence="1" type="ORF">HCN83_07925</name>
</gene>
<reference evidence="1 2" key="1">
    <citation type="submission" date="2020-03" db="EMBL/GenBank/DDBJ databases">
        <title>Assessment of the enzymatic potential of alkaline-tolerant lipase obtained from Bacillus luteus H11 (technogenic soil) for the bioremediation of saline soils contaminated with petroleum substances.</title>
        <authorList>
            <person name="Kalwasinska A."/>
        </authorList>
    </citation>
    <scope>NUCLEOTIDE SEQUENCE [LARGE SCALE GENOMIC DNA]</scope>
    <source>
        <strain evidence="1 2">H11</strain>
    </source>
</reference>
<name>A0A969PQG6_9BACI</name>
<dbReference type="Proteomes" id="UP000752012">
    <property type="component" value="Unassembled WGS sequence"/>
</dbReference>
<evidence type="ECO:0000313" key="2">
    <source>
        <dbReference type="Proteomes" id="UP000752012"/>
    </source>
</evidence>
<protein>
    <submittedName>
        <fullName evidence="1">Uncharacterized protein</fullName>
    </submittedName>
</protein>
<evidence type="ECO:0000313" key="1">
    <source>
        <dbReference type="EMBL" id="NJP37513.1"/>
    </source>
</evidence>
<organism evidence="1 2">
    <name type="scientific">Alkalicoccus luteus</name>
    <dbReference type="NCBI Taxonomy" id="1237094"/>
    <lineage>
        <taxon>Bacteria</taxon>
        <taxon>Bacillati</taxon>
        <taxon>Bacillota</taxon>
        <taxon>Bacilli</taxon>
        <taxon>Bacillales</taxon>
        <taxon>Bacillaceae</taxon>
        <taxon>Alkalicoccus</taxon>
    </lineage>
</organism>
<dbReference type="AlphaFoldDB" id="A0A969PQG6"/>
<dbReference type="EMBL" id="JAATHJ010000009">
    <property type="protein sequence ID" value="NJP37513.1"/>
    <property type="molecule type" value="Genomic_DNA"/>
</dbReference>
<proteinExistence type="predicted"/>
<dbReference type="RefSeq" id="WP_168006131.1">
    <property type="nucleotide sequence ID" value="NZ_JAATHJ010000009.1"/>
</dbReference>
<comment type="caution">
    <text evidence="1">The sequence shown here is derived from an EMBL/GenBank/DDBJ whole genome shotgun (WGS) entry which is preliminary data.</text>
</comment>
<keyword evidence="2" id="KW-1185">Reference proteome</keyword>
<sequence>MLALGAFFIVAVIMAAGANLAATRVVKKRGIDEDGIASKGKNGQRPVFGIAWC</sequence>